<comment type="caution">
    <text evidence="2">The sequence shown here is derived from an EMBL/GenBank/DDBJ whole genome shotgun (WGS) entry which is preliminary data.</text>
</comment>
<gene>
    <name evidence="2" type="ORF">O181_020547</name>
</gene>
<dbReference type="AlphaFoldDB" id="A0A9Q3CBV4"/>
<keyword evidence="3" id="KW-1185">Reference proteome</keyword>
<dbReference type="Proteomes" id="UP000765509">
    <property type="component" value="Unassembled WGS sequence"/>
</dbReference>
<feature type="compositionally biased region" description="Basic residues" evidence="1">
    <location>
        <begin position="54"/>
        <end position="63"/>
    </location>
</feature>
<protein>
    <submittedName>
        <fullName evidence="2">Uncharacterized protein</fullName>
    </submittedName>
</protein>
<name>A0A9Q3CBV4_9BASI</name>
<evidence type="ECO:0000313" key="3">
    <source>
        <dbReference type="Proteomes" id="UP000765509"/>
    </source>
</evidence>
<feature type="region of interest" description="Disordered" evidence="1">
    <location>
        <begin position="28"/>
        <end position="98"/>
    </location>
</feature>
<feature type="compositionally biased region" description="Basic residues" evidence="1">
    <location>
        <begin position="33"/>
        <end position="46"/>
    </location>
</feature>
<accession>A0A9Q3CBV4</accession>
<organism evidence="2 3">
    <name type="scientific">Austropuccinia psidii MF-1</name>
    <dbReference type="NCBI Taxonomy" id="1389203"/>
    <lineage>
        <taxon>Eukaryota</taxon>
        <taxon>Fungi</taxon>
        <taxon>Dikarya</taxon>
        <taxon>Basidiomycota</taxon>
        <taxon>Pucciniomycotina</taxon>
        <taxon>Pucciniomycetes</taxon>
        <taxon>Pucciniales</taxon>
        <taxon>Sphaerophragmiaceae</taxon>
        <taxon>Austropuccinia</taxon>
    </lineage>
</organism>
<reference evidence="2" key="1">
    <citation type="submission" date="2021-03" db="EMBL/GenBank/DDBJ databases">
        <title>Draft genome sequence of rust myrtle Austropuccinia psidii MF-1, a brazilian biotype.</title>
        <authorList>
            <person name="Quecine M.C."/>
            <person name="Pachon D.M.R."/>
            <person name="Bonatelli M.L."/>
            <person name="Correr F.H."/>
            <person name="Franceschini L.M."/>
            <person name="Leite T.F."/>
            <person name="Margarido G.R.A."/>
            <person name="Almeida C.A."/>
            <person name="Ferrarezi J.A."/>
            <person name="Labate C.A."/>
        </authorList>
    </citation>
    <scope>NUCLEOTIDE SEQUENCE</scope>
    <source>
        <strain evidence="2">MF-1</strain>
    </source>
</reference>
<dbReference type="EMBL" id="AVOT02006125">
    <property type="protein sequence ID" value="MBW0480832.1"/>
    <property type="molecule type" value="Genomic_DNA"/>
</dbReference>
<proteinExistence type="predicted"/>
<evidence type="ECO:0000256" key="1">
    <source>
        <dbReference type="SAM" id="MobiDB-lite"/>
    </source>
</evidence>
<sequence>MIKCPTHSPITASKMSNCAIMLARESALTHPPPHGHMHTHTLKHLPPHGGTHTPLHRQTHTHMHTPMQPHQRTHTHMPMQPHGTRGIVRRALPVSSTT</sequence>
<evidence type="ECO:0000313" key="2">
    <source>
        <dbReference type="EMBL" id="MBW0480832.1"/>
    </source>
</evidence>